<evidence type="ECO:0000313" key="5">
    <source>
        <dbReference type="Proteomes" id="UP000184452"/>
    </source>
</evidence>
<feature type="domain" description="HTH luxR-type" evidence="3">
    <location>
        <begin position="885"/>
        <end position="950"/>
    </location>
</feature>
<dbReference type="InterPro" id="IPR016032">
    <property type="entry name" value="Sig_transdc_resp-reg_C-effctor"/>
</dbReference>
<dbReference type="STRING" id="758803.SAMN05421803_11793"/>
<dbReference type="InterPro" id="IPR036388">
    <property type="entry name" value="WH-like_DNA-bd_sf"/>
</dbReference>
<evidence type="ECO:0000259" key="3">
    <source>
        <dbReference type="PROSITE" id="PS50043"/>
    </source>
</evidence>
<dbReference type="InterPro" id="IPR027417">
    <property type="entry name" value="P-loop_NTPase"/>
</dbReference>
<reference evidence="4 5" key="1">
    <citation type="submission" date="2016-11" db="EMBL/GenBank/DDBJ databases">
        <authorList>
            <person name="Jaros S."/>
            <person name="Januszkiewicz K."/>
            <person name="Wedrychowicz H."/>
        </authorList>
    </citation>
    <scope>NUCLEOTIDE SEQUENCE [LARGE SCALE GENOMIC DNA]</scope>
    <source>
        <strain evidence="4 5">CGMCC 4.5723</strain>
    </source>
</reference>
<dbReference type="Gene3D" id="1.10.10.10">
    <property type="entry name" value="Winged helix-like DNA-binding domain superfamily/Winged helix DNA-binding domain"/>
    <property type="match status" value="1"/>
</dbReference>
<keyword evidence="5" id="KW-1185">Reference proteome</keyword>
<evidence type="ECO:0000313" key="4">
    <source>
        <dbReference type="EMBL" id="SHK31390.1"/>
    </source>
</evidence>
<gene>
    <name evidence="4" type="ORF">SAMN05421803_11793</name>
</gene>
<dbReference type="GO" id="GO:0005737">
    <property type="term" value="C:cytoplasm"/>
    <property type="evidence" value="ECO:0007669"/>
    <property type="project" value="TreeGrafter"/>
</dbReference>
<dbReference type="EMBL" id="FQZK01000017">
    <property type="protein sequence ID" value="SHK31390.1"/>
    <property type="molecule type" value="Genomic_DNA"/>
</dbReference>
<evidence type="ECO:0000256" key="2">
    <source>
        <dbReference type="ARBA" id="ARBA00022840"/>
    </source>
</evidence>
<dbReference type="SUPFAM" id="SSF48452">
    <property type="entry name" value="TPR-like"/>
    <property type="match status" value="1"/>
</dbReference>
<dbReference type="PROSITE" id="PS00622">
    <property type="entry name" value="HTH_LUXR_1"/>
    <property type="match status" value="1"/>
</dbReference>
<keyword evidence="2" id="KW-0067">ATP-binding</keyword>
<protein>
    <submittedName>
        <fullName evidence="4">AAA ATPase domain-containing protein</fullName>
    </submittedName>
</protein>
<dbReference type="PANTHER" id="PTHR16305:SF35">
    <property type="entry name" value="TRANSCRIPTIONAL ACTIVATOR DOMAIN"/>
    <property type="match status" value="1"/>
</dbReference>
<dbReference type="SUPFAM" id="SSF52540">
    <property type="entry name" value="P-loop containing nucleoside triphosphate hydrolases"/>
    <property type="match status" value="1"/>
</dbReference>
<dbReference type="SUPFAM" id="SSF46894">
    <property type="entry name" value="C-terminal effector domain of the bipartite response regulators"/>
    <property type="match status" value="1"/>
</dbReference>
<evidence type="ECO:0000256" key="1">
    <source>
        <dbReference type="ARBA" id="ARBA00022741"/>
    </source>
</evidence>
<proteinExistence type="predicted"/>
<dbReference type="Proteomes" id="UP000184452">
    <property type="component" value="Unassembled WGS sequence"/>
</dbReference>
<dbReference type="GO" id="GO:0005524">
    <property type="term" value="F:ATP binding"/>
    <property type="evidence" value="ECO:0007669"/>
    <property type="project" value="UniProtKB-KW"/>
</dbReference>
<dbReference type="AlphaFoldDB" id="A0A1M6RG53"/>
<keyword evidence="1" id="KW-0547">Nucleotide-binding</keyword>
<dbReference type="PANTHER" id="PTHR16305">
    <property type="entry name" value="TESTICULAR SOLUBLE ADENYLYL CYCLASE"/>
    <property type="match status" value="1"/>
</dbReference>
<dbReference type="GO" id="GO:0006355">
    <property type="term" value="P:regulation of DNA-templated transcription"/>
    <property type="evidence" value="ECO:0007669"/>
    <property type="project" value="InterPro"/>
</dbReference>
<dbReference type="Gene3D" id="1.25.40.10">
    <property type="entry name" value="Tetratricopeptide repeat domain"/>
    <property type="match status" value="1"/>
</dbReference>
<dbReference type="PRINTS" id="PR00038">
    <property type="entry name" value="HTHLUXR"/>
</dbReference>
<dbReference type="InterPro" id="IPR011990">
    <property type="entry name" value="TPR-like_helical_dom_sf"/>
</dbReference>
<dbReference type="SMART" id="SM00421">
    <property type="entry name" value="HTH_LUXR"/>
    <property type="match status" value="1"/>
</dbReference>
<name>A0A1M6RG53_9ACTN</name>
<accession>A0A1M6RG53</accession>
<dbReference type="CDD" id="cd06170">
    <property type="entry name" value="LuxR_C_like"/>
    <property type="match status" value="1"/>
</dbReference>
<dbReference type="InterPro" id="IPR041664">
    <property type="entry name" value="AAA_16"/>
</dbReference>
<organism evidence="4 5">
    <name type="scientific">Nocardiopsis flavescens</name>
    <dbReference type="NCBI Taxonomy" id="758803"/>
    <lineage>
        <taxon>Bacteria</taxon>
        <taxon>Bacillati</taxon>
        <taxon>Actinomycetota</taxon>
        <taxon>Actinomycetes</taxon>
        <taxon>Streptosporangiales</taxon>
        <taxon>Nocardiopsidaceae</taxon>
        <taxon>Nocardiopsis</taxon>
    </lineage>
</organism>
<dbReference type="RefSeq" id="WP_073381715.1">
    <property type="nucleotide sequence ID" value="NZ_FQZK01000017.1"/>
</dbReference>
<dbReference type="Pfam" id="PF13191">
    <property type="entry name" value="AAA_16"/>
    <property type="match status" value="1"/>
</dbReference>
<dbReference type="Pfam" id="PF00196">
    <property type="entry name" value="GerE"/>
    <property type="match status" value="1"/>
</dbReference>
<dbReference type="OrthoDB" id="5476461at2"/>
<dbReference type="GO" id="GO:0003677">
    <property type="term" value="F:DNA binding"/>
    <property type="evidence" value="ECO:0007669"/>
    <property type="project" value="InterPro"/>
</dbReference>
<dbReference type="GO" id="GO:0004016">
    <property type="term" value="F:adenylate cyclase activity"/>
    <property type="evidence" value="ECO:0007669"/>
    <property type="project" value="TreeGrafter"/>
</dbReference>
<dbReference type="InterPro" id="IPR000792">
    <property type="entry name" value="Tscrpt_reg_LuxR_C"/>
</dbReference>
<sequence length="952" mass="101612">MQDDLPRPVFVGRDRQLAALAGDGRRVLAEGARAVLVCGDAGMGKTRLIDEYRARTPLARTAVGGCLELGGEGIPFAPFTALLRDLSREGAAGPVPGTDRAPGGDGTGRARLFESVLTLLEERAGRGGLLAVVEDLHWADASTRDLLVFLLRNLGGAPVHLVVSVRTDDLHRTHPLRRLLPGIERLPRVSRLDVGPLSRDEVAAQAAALRDGPSVDIDLLHERSGGNPLFVEAFLDRPSGPLPEGPRELLSAAVDRLPDDARRVVGLIAAAGDRIGHTLLAAVARRAGISEEALDTALRPAVDVRVLRATADGYVFRHALLAEAVYTDLLPGERIRAHRRYAEALGRGVPGLTGAETALQLAHHAYAAGDQPLALSTAWEAARHAADTAAHPERLALLERVLELWDPVPDAAARVGEPRAEVLRRAASVCLLAGSLRRAVDYATEGLEELGVTGYHRPGAQAPPDGALIAGLRYVRAYAYKELGSDGGLEDLADAFVVMGEGHPRAAAAGALLASTFMVRGHPTRARRSAVKALAAARETGDRGSEADALVTLGSLTAGEDPDEALRMLGEGIAIARERADAPVEIRGWANLAGALSYADRPEEAYATAGRGLDRTRELGLARTQGPFFLLHMVVNRFQQLRVAECERLLDTEAGDLLVRGRTWTVVQQIAFYRRDGAGVERAREEFRRLLPEGSSAPQEQVPVLFVEMMGAAVEGRFDAAVDLALHLLERGDAENPHLDTLHMGNLTYAAEVADMMRDVSGRQERAEELSSALLAVADALPEGLAPPNRLIRAQVRAQVSEDADTASRSLEGLLPQVRERRFQRVYLLLAAARAAARAGRADAAAGHLAEVEEAARESGLTLFGELADRIRGRHGLPRPRAAAGEAAPAGLTRREAQVLRLVARGMTNREVGGELFISAKTVSVHVSNLMGKLGVANRNAAAARARELGLD</sequence>
<dbReference type="PROSITE" id="PS50043">
    <property type="entry name" value="HTH_LUXR_2"/>
    <property type="match status" value="1"/>
</dbReference>